<dbReference type="InParanoid" id="A0A132B6Z5"/>
<dbReference type="GO" id="GO:0016491">
    <property type="term" value="F:oxidoreductase activity"/>
    <property type="evidence" value="ECO:0007669"/>
    <property type="project" value="UniProtKB-KW"/>
</dbReference>
<evidence type="ECO:0000256" key="4">
    <source>
        <dbReference type="ARBA" id="ARBA00023002"/>
    </source>
</evidence>
<feature type="chain" id="PRO_5007287929" evidence="5">
    <location>
        <begin position="18"/>
        <end position="523"/>
    </location>
</feature>
<organism evidence="7 8">
    <name type="scientific">Mollisia scopiformis</name>
    <name type="common">Conifer needle endophyte fungus</name>
    <name type="synonym">Phialocephala scopiformis</name>
    <dbReference type="NCBI Taxonomy" id="149040"/>
    <lineage>
        <taxon>Eukaryota</taxon>
        <taxon>Fungi</taxon>
        <taxon>Dikarya</taxon>
        <taxon>Ascomycota</taxon>
        <taxon>Pezizomycotina</taxon>
        <taxon>Leotiomycetes</taxon>
        <taxon>Helotiales</taxon>
        <taxon>Mollisiaceae</taxon>
        <taxon>Mollisia</taxon>
    </lineage>
</organism>
<dbReference type="AlphaFoldDB" id="A0A132B6Z5"/>
<keyword evidence="2" id="KW-0285">Flavoprotein</keyword>
<accession>A0A132B6Z5</accession>
<name>A0A132B6Z5_MOLSC</name>
<evidence type="ECO:0000256" key="1">
    <source>
        <dbReference type="ARBA" id="ARBA00005466"/>
    </source>
</evidence>
<dbReference type="InterPro" id="IPR050416">
    <property type="entry name" value="FAD-linked_Oxidoreductase"/>
</dbReference>
<dbReference type="SUPFAM" id="SSF56176">
    <property type="entry name" value="FAD-binding/transporter-associated domain-like"/>
    <property type="match status" value="1"/>
</dbReference>
<evidence type="ECO:0000256" key="3">
    <source>
        <dbReference type="ARBA" id="ARBA00022827"/>
    </source>
</evidence>
<dbReference type="KEGG" id="psco:LY89DRAFT_600056"/>
<proteinExistence type="inferred from homology"/>
<dbReference type="PROSITE" id="PS51387">
    <property type="entry name" value="FAD_PCMH"/>
    <property type="match status" value="1"/>
</dbReference>
<feature type="domain" description="FAD-binding PCMH-type" evidence="6">
    <location>
        <begin position="88"/>
        <end position="259"/>
    </location>
</feature>
<dbReference type="Pfam" id="PF01565">
    <property type="entry name" value="FAD_binding_4"/>
    <property type="match status" value="1"/>
</dbReference>
<dbReference type="GeneID" id="28819861"/>
<dbReference type="PANTHER" id="PTHR42973">
    <property type="entry name" value="BINDING OXIDOREDUCTASE, PUTATIVE (AFU_ORTHOLOGUE AFUA_1G17690)-RELATED"/>
    <property type="match status" value="1"/>
</dbReference>
<keyword evidence="5" id="KW-0732">Signal</keyword>
<comment type="similarity">
    <text evidence="1">Belongs to the oxygen-dependent FAD-linked oxidoreductase family.</text>
</comment>
<keyword evidence="4" id="KW-0560">Oxidoreductase</keyword>
<dbReference type="Gene3D" id="3.30.465.10">
    <property type="match status" value="1"/>
</dbReference>
<keyword evidence="3" id="KW-0274">FAD</keyword>
<feature type="signal peptide" evidence="5">
    <location>
        <begin position="1"/>
        <end position="17"/>
    </location>
</feature>
<evidence type="ECO:0000313" key="8">
    <source>
        <dbReference type="Proteomes" id="UP000070700"/>
    </source>
</evidence>
<reference evidence="7 8" key="1">
    <citation type="submission" date="2015-10" db="EMBL/GenBank/DDBJ databases">
        <title>Full genome of DAOMC 229536 Phialocephala scopiformis, a fungal endophyte of spruce producing the potent anti-insectan compound rugulosin.</title>
        <authorList>
            <consortium name="DOE Joint Genome Institute"/>
            <person name="Walker A.K."/>
            <person name="Frasz S.L."/>
            <person name="Seifert K.A."/>
            <person name="Miller J.D."/>
            <person name="Mondo S.J."/>
            <person name="Labutti K."/>
            <person name="Lipzen A."/>
            <person name="Dockter R."/>
            <person name="Kennedy M."/>
            <person name="Grigoriev I.V."/>
            <person name="Spatafora J.W."/>
        </authorList>
    </citation>
    <scope>NUCLEOTIDE SEQUENCE [LARGE SCALE GENOMIC DNA]</scope>
    <source>
        <strain evidence="7 8">CBS 120377</strain>
    </source>
</reference>
<dbReference type="RefSeq" id="XP_018062537.1">
    <property type="nucleotide sequence ID" value="XM_018210135.1"/>
</dbReference>
<dbReference type="GO" id="GO:0071949">
    <property type="term" value="F:FAD binding"/>
    <property type="evidence" value="ECO:0007669"/>
    <property type="project" value="InterPro"/>
</dbReference>
<dbReference type="Proteomes" id="UP000070700">
    <property type="component" value="Unassembled WGS sequence"/>
</dbReference>
<dbReference type="InterPro" id="IPR016166">
    <property type="entry name" value="FAD-bd_PCMH"/>
</dbReference>
<dbReference type="PANTHER" id="PTHR42973:SF34">
    <property type="entry name" value="FAD BINDING DOMAIN PROTEIN (AFU_ORTHOLOGUE AFUA_3G02770)"/>
    <property type="match status" value="1"/>
</dbReference>
<dbReference type="InterPro" id="IPR006094">
    <property type="entry name" value="Oxid_FAD_bind_N"/>
</dbReference>
<dbReference type="InterPro" id="IPR036318">
    <property type="entry name" value="FAD-bd_PCMH-like_sf"/>
</dbReference>
<evidence type="ECO:0000256" key="2">
    <source>
        <dbReference type="ARBA" id="ARBA00022630"/>
    </source>
</evidence>
<sequence>MHLLLVLLGIWCSHASAQYETLTLDIVNSQIESYLQLIQNASLDTRSLPSGCALACSFMNFALPGQVSYENSTIYQYEESRYWSVQQESDIPTCRFSPEDALGVSLAVLTVQVTQCQFAVKSGGHAAFSGASNIDGGLTIDLINLNQITVSEDQTQTSVGPGNRWFDVYSALEPKGLTVIGGRVADIGVGGLTLGGGMSFFSARYGWACDNVNAYEVVFADGSIREVTFATYPDLYFALRGGGNNFGIVTSFDMATYPQGDLWAGSEVYIYNNETAASLNNALYWLNINGPTDDYAQVILAYAYSQAEDIYAIASDLQYGKPIAYPPILQNFTNTPGAIANSLAVTNLTALTVVFNNSNPGGFRQTYWALMTKNSPTLMSDIISIFMEETDTIKTLPGLLPALVFQPINTDMISHFSKNGGNALGITTLDGPLVLINLAFSWSSASNDTAVMQAVRNIVNRSNATAYEQDLGHPFVYQNYAALEQPVFASYGQENLEKLRAASKKYDPNGVWQKLQPGYFKLF</sequence>
<evidence type="ECO:0000256" key="5">
    <source>
        <dbReference type="SAM" id="SignalP"/>
    </source>
</evidence>
<keyword evidence="8" id="KW-1185">Reference proteome</keyword>
<evidence type="ECO:0000259" key="6">
    <source>
        <dbReference type="PROSITE" id="PS51387"/>
    </source>
</evidence>
<protein>
    <submittedName>
        <fullName evidence="7">FAD binding domain-containing protein</fullName>
    </submittedName>
</protein>
<evidence type="ECO:0000313" key="7">
    <source>
        <dbReference type="EMBL" id="KUJ08182.1"/>
    </source>
</evidence>
<dbReference type="EMBL" id="KQ947436">
    <property type="protein sequence ID" value="KUJ08182.1"/>
    <property type="molecule type" value="Genomic_DNA"/>
</dbReference>
<dbReference type="InterPro" id="IPR016169">
    <property type="entry name" value="FAD-bd_PCMH_sub2"/>
</dbReference>
<dbReference type="OrthoDB" id="2151789at2759"/>
<gene>
    <name evidence="7" type="ORF">LY89DRAFT_600056</name>
</gene>